<accession>A0ABN1C1X7</accession>
<evidence type="ECO:0000256" key="1">
    <source>
        <dbReference type="SAM" id="MobiDB-lite"/>
    </source>
</evidence>
<keyword evidence="2" id="KW-1133">Transmembrane helix</keyword>
<feature type="transmembrane region" description="Helical" evidence="2">
    <location>
        <begin position="104"/>
        <end position="123"/>
    </location>
</feature>
<proteinExistence type="predicted"/>
<evidence type="ECO:0000313" key="4">
    <source>
        <dbReference type="Proteomes" id="UP001500220"/>
    </source>
</evidence>
<gene>
    <name evidence="3" type="ORF">GCM10009545_09920</name>
</gene>
<organism evidence="3 4">
    <name type="scientific">Saccharopolyspora thermophila</name>
    <dbReference type="NCBI Taxonomy" id="89367"/>
    <lineage>
        <taxon>Bacteria</taxon>
        <taxon>Bacillati</taxon>
        <taxon>Actinomycetota</taxon>
        <taxon>Actinomycetes</taxon>
        <taxon>Pseudonocardiales</taxon>
        <taxon>Pseudonocardiaceae</taxon>
        <taxon>Saccharopolyspora</taxon>
    </lineage>
</organism>
<dbReference type="EMBL" id="BAAAHC010000003">
    <property type="protein sequence ID" value="GAA0509814.1"/>
    <property type="molecule type" value="Genomic_DNA"/>
</dbReference>
<keyword evidence="4" id="KW-1185">Reference proteome</keyword>
<protein>
    <recommendedName>
        <fullName evidence="5">DUF2510 domain-containing protein</fullName>
    </recommendedName>
</protein>
<name>A0ABN1C1X7_9PSEU</name>
<dbReference type="RefSeq" id="WP_346072269.1">
    <property type="nucleotide sequence ID" value="NZ_BAAAHC010000003.1"/>
</dbReference>
<evidence type="ECO:0000256" key="2">
    <source>
        <dbReference type="SAM" id="Phobius"/>
    </source>
</evidence>
<feature type="transmembrane region" description="Helical" evidence="2">
    <location>
        <begin position="77"/>
        <end position="97"/>
    </location>
</feature>
<feature type="transmembrane region" description="Helical" evidence="2">
    <location>
        <begin position="177"/>
        <end position="197"/>
    </location>
</feature>
<evidence type="ECO:0000313" key="3">
    <source>
        <dbReference type="EMBL" id="GAA0509814.1"/>
    </source>
</evidence>
<reference evidence="3 4" key="1">
    <citation type="journal article" date="2019" name="Int. J. Syst. Evol. Microbiol.">
        <title>The Global Catalogue of Microorganisms (GCM) 10K type strain sequencing project: providing services to taxonomists for standard genome sequencing and annotation.</title>
        <authorList>
            <consortium name="The Broad Institute Genomics Platform"/>
            <consortium name="The Broad Institute Genome Sequencing Center for Infectious Disease"/>
            <person name="Wu L."/>
            <person name="Ma J."/>
        </authorList>
    </citation>
    <scope>NUCLEOTIDE SEQUENCE [LARGE SCALE GENOMIC DNA]</scope>
    <source>
        <strain evidence="3 4">JCM 10664</strain>
    </source>
</reference>
<feature type="transmembrane region" description="Helical" evidence="2">
    <location>
        <begin position="135"/>
        <end position="157"/>
    </location>
</feature>
<feature type="compositionally biased region" description="Pro residues" evidence="1">
    <location>
        <begin position="36"/>
        <end position="48"/>
    </location>
</feature>
<keyword evidence="2" id="KW-0812">Transmembrane</keyword>
<keyword evidence="2" id="KW-0472">Membrane</keyword>
<dbReference type="Proteomes" id="UP001500220">
    <property type="component" value="Unassembled WGS sequence"/>
</dbReference>
<sequence length="201" mass="20981">MRPGWYADSSGTPRWWSRETGWTQDVLSPSGVPTIDPGPSPVTPPIGPPEVNSSTPLSSAGRGSLQREEPVDPFPRVLVGSGGLASFVFLFAAAALISRNLGHIMAVAALAVLVTGVVCARRLRDPGVDVGRHATILLVYGAALLMPMVGLIGIGFALAARSAADRELARRRLRRGWAGMGIAGGVIVLIMLVLSLLDGTP</sequence>
<evidence type="ECO:0008006" key="5">
    <source>
        <dbReference type="Google" id="ProtNLM"/>
    </source>
</evidence>
<comment type="caution">
    <text evidence="3">The sequence shown here is derived from an EMBL/GenBank/DDBJ whole genome shotgun (WGS) entry which is preliminary data.</text>
</comment>
<feature type="region of interest" description="Disordered" evidence="1">
    <location>
        <begin position="1"/>
        <end position="68"/>
    </location>
</feature>